<protein>
    <submittedName>
        <fullName evidence="2">Uncharacterized protein</fullName>
    </submittedName>
</protein>
<dbReference type="Proteomes" id="UP001295684">
    <property type="component" value="Unassembled WGS sequence"/>
</dbReference>
<accession>A0AAD2D092</accession>
<sequence length="307" mass="35522">MNNIFGTNKPGPRLVSWAECLPANFCCCLDEMRNLQTSEESNHCKMGKWLPRNSNNLETNQFIQAYFRTYCVCIEGLNNSSTLVNSSNATEAGHKDSKNVADSGPKQLDESIMEPQHEPENSGRIQRTTRQKLNNYESEPEDEFTLGRPAPSYKTRKDLVYKAAFRRMRKYFTQDFRAATKHHSPETDYISRLREYCSYKFPESSSDRICVAFDCVINAKGRFGAIPSQDTELKSLIEKLMHFYSDKIFKKIGSQSGFWEILLHFLSIEGVGSLIYSDRRVSFQRKVKAHLHKLKERVFQMRSLPHE</sequence>
<comment type="caution">
    <text evidence="2">The sequence shown here is derived from an EMBL/GenBank/DDBJ whole genome shotgun (WGS) entry which is preliminary data.</text>
</comment>
<dbReference type="AlphaFoldDB" id="A0AAD2D092"/>
<feature type="region of interest" description="Disordered" evidence="1">
    <location>
        <begin position="86"/>
        <end position="129"/>
    </location>
</feature>
<proteinExistence type="predicted"/>
<evidence type="ECO:0000313" key="2">
    <source>
        <dbReference type="EMBL" id="CAI2376219.1"/>
    </source>
</evidence>
<gene>
    <name evidence="2" type="ORF">ECRASSUSDP1_LOCUS17588</name>
</gene>
<evidence type="ECO:0000313" key="3">
    <source>
        <dbReference type="Proteomes" id="UP001295684"/>
    </source>
</evidence>
<reference evidence="2" key="1">
    <citation type="submission" date="2023-07" db="EMBL/GenBank/DDBJ databases">
        <authorList>
            <consortium name="AG Swart"/>
            <person name="Singh M."/>
            <person name="Singh A."/>
            <person name="Seah K."/>
            <person name="Emmerich C."/>
        </authorList>
    </citation>
    <scope>NUCLEOTIDE SEQUENCE</scope>
    <source>
        <strain evidence="2">DP1</strain>
    </source>
</reference>
<name>A0AAD2D092_EUPCR</name>
<organism evidence="2 3">
    <name type="scientific">Euplotes crassus</name>
    <dbReference type="NCBI Taxonomy" id="5936"/>
    <lineage>
        <taxon>Eukaryota</taxon>
        <taxon>Sar</taxon>
        <taxon>Alveolata</taxon>
        <taxon>Ciliophora</taxon>
        <taxon>Intramacronucleata</taxon>
        <taxon>Spirotrichea</taxon>
        <taxon>Hypotrichia</taxon>
        <taxon>Euplotida</taxon>
        <taxon>Euplotidae</taxon>
        <taxon>Moneuplotes</taxon>
    </lineage>
</organism>
<keyword evidence="3" id="KW-1185">Reference proteome</keyword>
<evidence type="ECO:0000256" key="1">
    <source>
        <dbReference type="SAM" id="MobiDB-lite"/>
    </source>
</evidence>
<dbReference type="EMBL" id="CAMPGE010017759">
    <property type="protein sequence ID" value="CAI2376219.1"/>
    <property type="molecule type" value="Genomic_DNA"/>
</dbReference>